<protein>
    <recommendedName>
        <fullName evidence="4">Short-chain dehydrogenase/reductase SDR</fullName>
    </recommendedName>
</protein>
<evidence type="ECO:0008006" key="4">
    <source>
        <dbReference type="Google" id="ProtNLM"/>
    </source>
</evidence>
<feature type="non-terminal residue" evidence="3">
    <location>
        <position position="90"/>
    </location>
</feature>
<gene>
    <name evidence="3" type="ORF">METZ01_LOCUS80016</name>
</gene>
<dbReference type="PRINTS" id="PR00081">
    <property type="entry name" value="GDHRDH"/>
</dbReference>
<dbReference type="InterPro" id="IPR036291">
    <property type="entry name" value="NAD(P)-bd_dom_sf"/>
</dbReference>
<dbReference type="SUPFAM" id="SSF51735">
    <property type="entry name" value="NAD(P)-binding Rossmann-fold domains"/>
    <property type="match status" value="1"/>
</dbReference>
<dbReference type="GO" id="GO:0016020">
    <property type="term" value="C:membrane"/>
    <property type="evidence" value="ECO:0007669"/>
    <property type="project" value="TreeGrafter"/>
</dbReference>
<dbReference type="Gene3D" id="3.40.50.720">
    <property type="entry name" value="NAD(P)-binding Rossmann-like Domain"/>
    <property type="match status" value="1"/>
</dbReference>
<dbReference type="EMBL" id="UINC01006378">
    <property type="protein sequence ID" value="SVA27162.1"/>
    <property type="molecule type" value="Genomic_DNA"/>
</dbReference>
<comment type="similarity">
    <text evidence="1">Belongs to the short-chain dehydrogenases/reductases (SDR) family.</text>
</comment>
<evidence type="ECO:0000256" key="1">
    <source>
        <dbReference type="ARBA" id="ARBA00006484"/>
    </source>
</evidence>
<dbReference type="InterPro" id="IPR002347">
    <property type="entry name" value="SDR_fam"/>
</dbReference>
<accession>A0A381UG28</accession>
<dbReference type="PANTHER" id="PTHR44196">
    <property type="entry name" value="DEHYDROGENASE/REDUCTASE SDR FAMILY MEMBER 7B"/>
    <property type="match status" value="1"/>
</dbReference>
<dbReference type="PANTHER" id="PTHR44196:SF1">
    <property type="entry name" value="DEHYDROGENASE_REDUCTASE SDR FAMILY MEMBER 7B"/>
    <property type="match status" value="1"/>
</dbReference>
<feature type="non-terminal residue" evidence="3">
    <location>
        <position position="1"/>
    </location>
</feature>
<proteinExistence type="inferred from homology"/>
<sequence length="90" mass="9392">VFTYTLDVTDQDSSADTAKEFIAAANGIDIVIANAGVAYSDKISSGEATQINKVFSTNVLGVTNSIIPFVPTMKENSSGKIVIISSIASF</sequence>
<dbReference type="AlphaFoldDB" id="A0A381UG28"/>
<organism evidence="3">
    <name type="scientific">marine metagenome</name>
    <dbReference type="NCBI Taxonomy" id="408172"/>
    <lineage>
        <taxon>unclassified sequences</taxon>
        <taxon>metagenomes</taxon>
        <taxon>ecological metagenomes</taxon>
    </lineage>
</organism>
<dbReference type="GO" id="GO:0016491">
    <property type="term" value="F:oxidoreductase activity"/>
    <property type="evidence" value="ECO:0007669"/>
    <property type="project" value="UniProtKB-KW"/>
</dbReference>
<dbReference type="Pfam" id="PF00106">
    <property type="entry name" value="adh_short"/>
    <property type="match status" value="1"/>
</dbReference>
<name>A0A381UG28_9ZZZZ</name>
<evidence type="ECO:0000256" key="2">
    <source>
        <dbReference type="ARBA" id="ARBA00023002"/>
    </source>
</evidence>
<keyword evidence="2" id="KW-0560">Oxidoreductase</keyword>
<reference evidence="3" key="1">
    <citation type="submission" date="2018-05" db="EMBL/GenBank/DDBJ databases">
        <authorList>
            <person name="Lanie J.A."/>
            <person name="Ng W.-L."/>
            <person name="Kazmierczak K.M."/>
            <person name="Andrzejewski T.M."/>
            <person name="Davidsen T.M."/>
            <person name="Wayne K.J."/>
            <person name="Tettelin H."/>
            <person name="Glass J.I."/>
            <person name="Rusch D."/>
            <person name="Podicherti R."/>
            <person name="Tsui H.-C.T."/>
            <person name="Winkler M.E."/>
        </authorList>
    </citation>
    <scope>NUCLEOTIDE SEQUENCE</scope>
</reference>
<evidence type="ECO:0000313" key="3">
    <source>
        <dbReference type="EMBL" id="SVA27162.1"/>
    </source>
</evidence>